<organism evidence="2 3">
    <name type="scientific">Suillus plorans</name>
    <dbReference type="NCBI Taxonomy" id="116603"/>
    <lineage>
        <taxon>Eukaryota</taxon>
        <taxon>Fungi</taxon>
        <taxon>Dikarya</taxon>
        <taxon>Basidiomycota</taxon>
        <taxon>Agaricomycotina</taxon>
        <taxon>Agaricomycetes</taxon>
        <taxon>Agaricomycetidae</taxon>
        <taxon>Boletales</taxon>
        <taxon>Suillineae</taxon>
        <taxon>Suillaceae</taxon>
        <taxon>Suillus</taxon>
    </lineage>
</organism>
<keyword evidence="3" id="KW-1185">Reference proteome</keyword>
<name>A0A9P7DTL6_9AGAM</name>
<dbReference type="RefSeq" id="XP_041165608.1">
    <property type="nucleotide sequence ID" value="XM_041304818.1"/>
</dbReference>
<reference evidence="2" key="1">
    <citation type="journal article" date="2020" name="New Phytol.">
        <title>Comparative genomics reveals dynamic genome evolution in host specialist ectomycorrhizal fungi.</title>
        <authorList>
            <person name="Lofgren L.A."/>
            <person name="Nguyen N.H."/>
            <person name="Vilgalys R."/>
            <person name="Ruytinx J."/>
            <person name="Liao H.L."/>
            <person name="Branco S."/>
            <person name="Kuo A."/>
            <person name="LaButti K."/>
            <person name="Lipzen A."/>
            <person name="Andreopoulos W."/>
            <person name="Pangilinan J."/>
            <person name="Riley R."/>
            <person name="Hundley H."/>
            <person name="Na H."/>
            <person name="Barry K."/>
            <person name="Grigoriev I.V."/>
            <person name="Stajich J.E."/>
            <person name="Kennedy P.G."/>
        </authorList>
    </citation>
    <scope>NUCLEOTIDE SEQUENCE</scope>
    <source>
        <strain evidence="2">S12</strain>
    </source>
</reference>
<feature type="compositionally biased region" description="Basic and acidic residues" evidence="1">
    <location>
        <begin position="317"/>
        <end position="326"/>
    </location>
</feature>
<gene>
    <name evidence="2" type="ORF">HD556DRAFT_1429513</name>
</gene>
<sequence length="446" mass="50230">MSSGGKTRIQPLGRRHPRVRLSKEVRALLTASRHEKSQRFRAAINNVWAGIDESVKTISASNHKSIRRVQRELYMGQSLLRHKRLKLNTWNAFCWKKNQSVDKENGPSGKALLPELINTHRSEYHALSNNEKDSLLKEYEEHRTTKTNRLRISTKSKVNDVTQTIKAIENELNSLRCRTGAETILYTTRGSTDLPLRGIAFATEGVDDFMESVMNIDNQEFVTKMEGFALRGLCGDEIRHLINHKLQQITGNPKATMQWVHYWFIVEGWPDEIPFDNLSKAASGIPTLEDLKDQWKSRETAWRQLDDEEFQELVQERNSKLGSDKGKKQRRALSPIQNATSRPRKKAYTSPATVDSEGENDGTPVSSPNNDSTPVSSPNNDSTLVSSPNNLTLDTEPRNNAPVSQAGQPELTGTLFDSFVDSFPNFSYEEAITSLNRLLGGPAPTS</sequence>
<accession>A0A9P7DTL6</accession>
<proteinExistence type="predicted"/>
<evidence type="ECO:0000256" key="1">
    <source>
        <dbReference type="SAM" id="MobiDB-lite"/>
    </source>
</evidence>
<dbReference type="OrthoDB" id="2657487at2759"/>
<protein>
    <submittedName>
        <fullName evidence="2">Uncharacterized protein</fullName>
    </submittedName>
</protein>
<dbReference type="Proteomes" id="UP000719766">
    <property type="component" value="Unassembled WGS sequence"/>
</dbReference>
<evidence type="ECO:0000313" key="3">
    <source>
        <dbReference type="Proteomes" id="UP000719766"/>
    </source>
</evidence>
<dbReference type="GeneID" id="64598582"/>
<feature type="region of interest" description="Disordered" evidence="1">
    <location>
        <begin position="317"/>
        <end position="409"/>
    </location>
</feature>
<feature type="compositionally biased region" description="Polar residues" evidence="1">
    <location>
        <begin position="363"/>
        <end position="393"/>
    </location>
</feature>
<evidence type="ECO:0000313" key="2">
    <source>
        <dbReference type="EMBL" id="KAG1802711.1"/>
    </source>
</evidence>
<comment type="caution">
    <text evidence="2">The sequence shown here is derived from an EMBL/GenBank/DDBJ whole genome shotgun (WGS) entry which is preliminary data.</text>
</comment>
<dbReference type="AlphaFoldDB" id="A0A9P7DTL6"/>
<dbReference type="EMBL" id="JABBWE010000005">
    <property type="protein sequence ID" value="KAG1802711.1"/>
    <property type="molecule type" value="Genomic_DNA"/>
</dbReference>